<gene>
    <name evidence="2" type="ORF">TWF694_007422</name>
</gene>
<sequence length="86" mass="9548">MGTKGTSYIKMAVGTSGEVQQGMDMGYKKCLRQKNPARLRRRRRYSGEDERGPRRASEKNRASGGLCVLKECRTSDNVGDFGSDSI</sequence>
<feature type="region of interest" description="Disordered" evidence="1">
    <location>
        <begin position="29"/>
        <end position="62"/>
    </location>
</feature>
<dbReference type="EMBL" id="JAVHJO010000003">
    <property type="protein sequence ID" value="KAK6541623.1"/>
    <property type="molecule type" value="Genomic_DNA"/>
</dbReference>
<evidence type="ECO:0000313" key="3">
    <source>
        <dbReference type="Proteomes" id="UP001365542"/>
    </source>
</evidence>
<accession>A0AAV9XPD7</accession>
<protein>
    <submittedName>
        <fullName evidence="2">Uncharacterized protein</fullName>
    </submittedName>
</protein>
<feature type="compositionally biased region" description="Basic and acidic residues" evidence="1">
    <location>
        <begin position="45"/>
        <end position="61"/>
    </location>
</feature>
<organism evidence="2 3">
    <name type="scientific">Orbilia ellipsospora</name>
    <dbReference type="NCBI Taxonomy" id="2528407"/>
    <lineage>
        <taxon>Eukaryota</taxon>
        <taxon>Fungi</taxon>
        <taxon>Dikarya</taxon>
        <taxon>Ascomycota</taxon>
        <taxon>Pezizomycotina</taxon>
        <taxon>Orbiliomycetes</taxon>
        <taxon>Orbiliales</taxon>
        <taxon>Orbiliaceae</taxon>
        <taxon>Orbilia</taxon>
    </lineage>
</organism>
<evidence type="ECO:0000313" key="2">
    <source>
        <dbReference type="EMBL" id="KAK6541623.1"/>
    </source>
</evidence>
<dbReference type="AlphaFoldDB" id="A0AAV9XPD7"/>
<evidence type="ECO:0000256" key="1">
    <source>
        <dbReference type="SAM" id="MobiDB-lite"/>
    </source>
</evidence>
<name>A0AAV9XPD7_9PEZI</name>
<keyword evidence="3" id="KW-1185">Reference proteome</keyword>
<comment type="caution">
    <text evidence="2">The sequence shown here is derived from an EMBL/GenBank/DDBJ whole genome shotgun (WGS) entry which is preliminary data.</text>
</comment>
<proteinExistence type="predicted"/>
<reference evidence="2 3" key="1">
    <citation type="submission" date="2019-10" db="EMBL/GenBank/DDBJ databases">
        <authorList>
            <person name="Palmer J.M."/>
        </authorList>
    </citation>
    <scope>NUCLEOTIDE SEQUENCE [LARGE SCALE GENOMIC DNA]</scope>
    <source>
        <strain evidence="2 3">TWF694</strain>
    </source>
</reference>
<dbReference type="Proteomes" id="UP001365542">
    <property type="component" value="Unassembled WGS sequence"/>
</dbReference>
<feature type="compositionally biased region" description="Basic residues" evidence="1">
    <location>
        <begin position="29"/>
        <end position="44"/>
    </location>
</feature>